<gene>
    <name evidence="11" type="ORF">PS880_04833</name>
</gene>
<evidence type="ECO:0000256" key="5">
    <source>
        <dbReference type="ARBA" id="ARBA00022741"/>
    </source>
</evidence>
<dbReference type="InterPro" id="IPR036890">
    <property type="entry name" value="HATPase_C_sf"/>
</dbReference>
<dbReference type="GO" id="GO:0005524">
    <property type="term" value="F:ATP binding"/>
    <property type="evidence" value="ECO:0007669"/>
    <property type="project" value="UniProtKB-KW"/>
</dbReference>
<dbReference type="SUPFAM" id="SSF47384">
    <property type="entry name" value="Homodimeric domain of signal transducing histidine kinase"/>
    <property type="match status" value="1"/>
</dbReference>
<feature type="domain" description="Histidine kinase" evidence="10">
    <location>
        <begin position="282"/>
        <end position="488"/>
    </location>
</feature>
<dbReference type="PROSITE" id="PS50109">
    <property type="entry name" value="HIS_KIN"/>
    <property type="match status" value="1"/>
</dbReference>
<evidence type="ECO:0000256" key="9">
    <source>
        <dbReference type="SAM" id="Phobius"/>
    </source>
</evidence>
<dbReference type="InterPro" id="IPR004358">
    <property type="entry name" value="Sig_transdc_His_kin-like_C"/>
</dbReference>
<keyword evidence="9" id="KW-0812">Transmembrane</keyword>
<feature type="transmembrane region" description="Helical" evidence="9">
    <location>
        <begin position="36"/>
        <end position="61"/>
    </location>
</feature>
<dbReference type="GO" id="GO:0000155">
    <property type="term" value="F:phosphorelay sensor kinase activity"/>
    <property type="evidence" value="ECO:0007669"/>
    <property type="project" value="InterPro"/>
</dbReference>
<dbReference type="PANTHER" id="PTHR43065">
    <property type="entry name" value="SENSOR HISTIDINE KINASE"/>
    <property type="match status" value="1"/>
</dbReference>
<dbReference type="PANTHER" id="PTHR43065:SF10">
    <property type="entry name" value="PEROXIDE STRESS-ACTIVATED HISTIDINE KINASE MAK3"/>
    <property type="match status" value="1"/>
</dbReference>
<evidence type="ECO:0000256" key="8">
    <source>
        <dbReference type="ARBA" id="ARBA00023012"/>
    </source>
</evidence>
<dbReference type="RefSeq" id="WP_150781767.1">
    <property type="nucleotide sequence ID" value="NZ_CABVIH010000027.1"/>
</dbReference>
<dbReference type="SUPFAM" id="SSF55874">
    <property type="entry name" value="ATPase domain of HSP90 chaperone/DNA topoisomerase II/histidine kinase"/>
    <property type="match status" value="1"/>
</dbReference>
<dbReference type="SMART" id="SM00388">
    <property type="entry name" value="HisKA"/>
    <property type="match status" value="1"/>
</dbReference>
<dbReference type="SMART" id="SM00387">
    <property type="entry name" value="HATPase_c"/>
    <property type="match status" value="1"/>
</dbReference>
<dbReference type="Pfam" id="PF02518">
    <property type="entry name" value="HATPase_c"/>
    <property type="match status" value="1"/>
</dbReference>
<accession>A0A5E7NUJ5</accession>
<keyword evidence="9" id="KW-0472">Membrane</keyword>
<evidence type="ECO:0000256" key="3">
    <source>
        <dbReference type="ARBA" id="ARBA00022553"/>
    </source>
</evidence>
<dbReference type="Gene3D" id="3.30.565.10">
    <property type="entry name" value="Histidine kinase-like ATPase, C-terminal domain"/>
    <property type="match status" value="1"/>
</dbReference>
<evidence type="ECO:0000256" key="2">
    <source>
        <dbReference type="ARBA" id="ARBA00012438"/>
    </source>
</evidence>
<feature type="transmembrane region" description="Helical" evidence="9">
    <location>
        <begin position="232"/>
        <end position="253"/>
    </location>
</feature>
<dbReference type="InterPro" id="IPR003594">
    <property type="entry name" value="HATPase_dom"/>
</dbReference>
<keyword evidence="8" id="KW-0902">Two-component regulatory system</keyword>
<evidence type="ECO:0000259" key="10">
    <source>
        <dbReference type="PROSITE" id="PS50109"/>
    </source>
</evidence>
<dbReference type="OrthoDB" id="6993188at2"/>
<dbReference type="PRINTS" id="PR00344">
    <property type="entry name" value="BCTRLSENSOR"/>
</dbReference>
<keyword evidence="9" id="KW-1133">Transmembrane helix</keyword>
<dbReference type="InterPro" id="IPR036097">
    <property type="entry name" value="HisK_dim/P_sf"/>
</dbReference>
<dbReference type="InterPro" id="IPR005467">
    <property type="entry name" value="His_kinase_dom"/>
</dbReference>
<dbReference type="AlphaFoldDB" id="A0A5E7NUJ5"/>
<evidence type="ECO:0000256" key="4">
    <source>
        <dbReference type="ARBA" id="ARBA00022679"/>
    </source>
</evidence>
<dbReference type="Proteomes" id="UP000375525">
    <property type="component" value="Unassembled WGS sequence"/>
</dbReference>
<dbReference type="EMBL" id="CABVIH010000027">
    <property type="protein sequence ID" value="VVP40758.1"/>
    <property type="molecule type" value="Genomic_DNA"/>
</dbReference>
<keyword evidence="6" id="KW-0418">Kinase</keyword>
<keyword evidence="3" id="KW-0597">Phosphoprotein</keyword>
<protein>
    <recommendedName>
        <fullName evidence="2">histidine kinase</fullName>
        <ecNumber evidence="2">2.7.13.3</ecNumber>
    </recommendedName>
</protein>
<evidence type="ECO:0000313" key="12">
    <source>
        <dbReference type="Proteomes" id="UP000375525"/>
    </source>
</evidence>
<organism evidence="11 12">
    <name type="scientific">Pseudomonas fluorescens</name>
    <dbReference type="NCBI Taxonomy" id="294"/>
    <lineage>
        <taxon>Bacteria</taxon>
        <taxon>Pseudomonadati</taxon>
        <taxon>Pseudomonadota</taxon>
        <taxon>Gammaproteobacteria</taxon>
        <taxon>Pseudomonadales</taxon>
        <taxon>Pseudomonadaceae</taxon>
        <taxon>Pseudomonas</taxon>
    </lineage>
</organism>
<dbReference type="Pfam" id="PF00512">
    <property type="entry name" value="HisKA"/>
    <property type="match status" value="1"/>
</dbReference>
<evidence type="ECO:0000256" key="1">
    <source>
        <dbReference type="ARBA" id="ARBA00000085"/>
    </source>
</evidence>
<dbReference type="CDD" id="cd00082">
    <property type="entry name" value="HisKA"/>
    <property type="match status" value="1"/>
</dbReference>
<dbReference type="InterPro" id="IPR003661">
    <property type="entry name" value="HisK_dim/P_dom"/>
</dbReference>
<keyword evidence="4" id="KW-0808">Transferase</keyword>
<proteinExistence type="predicted"/>
<evidence type="ECO:0000256" key="6">
    <source>
        <dbReference type="ARBA" id="ARBA00022777"/>
    </source>
</evidence>
<reference evidence="11 12" key="1">
    <citation type="submission" date="2019-09" db="EMBL/GenBank/DDBJ databases">
        <authorList>
            <person name="Chandra G."/>
            <person name="Truman W A."/>
        </authorList>
    </citation>
    <scope>NUCLEOTIDE SEQUENCE [LARGE SCALE GENOMIC DNA]</scope>
    <source>
        <strain evidence="11">PS880</strain>
    </source>
</reference>
<name>A0A5E7NUJ5_PSEFL</name>
<keyword evidence="5" id="KW-0547">Nucleotide-binding</keyword>
<evidence type="ECO:0000256" key="7">
    <source>
        <dbReference type="ARBA" id="ARBA00022840"/>
    </source>
</evidence>
<comment type="catalytic activity">
    <reaction evidence="1">
        <text>ATP + protein L-histidine = ADP + protein N-phospho-L-histidine.</text>
        <dbReference type="EC" id="2.7.13.3"/>
    </reaction>
</comment>
<keyword evidence="7" id="KW-0067">ATP-binding</keyword>
<dbReference type="Gene3D" id="1.10.287.130">
    <property type="match status" value="1"/>
</dbReference>
<evidence type="ECO:0000313" key="11">
    <source>
        <dbReference type="EMBL" id="VVP40758.1"/>
    </source>
</evidence>
<dbReference type="EC" id="2.7.13.3" evidence="2"/>
<sequence length="495" mass="55382">MHRTRSIQPASAIFRRLYRGAADPIAPTNPPNLLRWFSIISFILISVIAIGLGSVTTRFLVIESLERDALLSAQFIQTIALGEIRHHGLAGMRMGDVLAATHYGMLSEEMAQNRQRARSEFLDHLSHLPDSLLISIYSPLRTVMWSTNPQLIGQKFLNDKPLEAAFNSKDRVSTKYSNADERRPEQQFLLAPKMFFIESYIPLVDDLGNTLAVVEIYKEPADLIERLNRGHWIIWLTTAAGGLLLYFGLYWIVRRASIQLASQEAQLVANKTYMGLVEMSTAVAHSLRNPLACIRSSAELASDMDGQPARKNIDDIVGQVDRMSQWVHELLLCLRPIRGEAELVDPMIVVQATLAGFNAQLAQSRIQLEFKNEPTLRIISNPLLLSQILNSVIANAIEAMHGGGKLTIQANVDEPHQWLHLLIGDTGNGTLRQQEMMAFKTFYTTKQGKLGIGLIMVKQIMESFGGEASLTHHEQQGTSVRLSFRVVERRASALR</sequence>